<dbReference type="STRING" id="246437.L9KKB1"/>
<dbReference type="InterPro" id="IPR043154">
    <property type="entry name" value="Sec-1-like_dom1"/>
</dbReference>
<evidence type="ECO:0000313" key="3">
    <source>
        <dbReference type="EMBL" id="ELW63206.1"/>
    </source>
</evidence>
<accession>L9KKB1</accession>
<organism evidence="3 4">
    <name type="scientific">Tupaia chinensis</name>
    <name type="common">Chinese tree shrew</name>
    <name type="synonym">Tupaia belangeri chinensis</name>
    <dbReference type="NCBI Taxonomy" id="246437"/>
    <lineage>
        <taxon>Eukaryota</taxon>
        <taxon>Metazoa</taxon>
        <taxon>Chordata</taxon>
        <taxon>Craniata</taxon>
        <taxon>Vertebrata</taxon>
        <taxon>Euteleostomi</taxon>
        <taxon>Mammalia</taxon>
        <taxon>Eutheria</taxon>
        <taxon>Euarchontoglires</taxon>
        <taxon>Scandentia</taxon>
        <taxon>Tupaiidae</taxon>
        <taxon>Tupaia</taxon>
    </lineage>
</organism>
<dbReference type="SUPFAM" id="SSF56815">
    <property type="entry name" value="Sec1/munc18-like (SM) proteins"/>
    <property type="match status" value="1"/>
</dbReference>
<dbReference type="Proteomes" id="UP000011518">
    <property type="component" value="Unassembled WGS sequence"/>
</dbReference>
<dbReference type="AlphaFoldDB" id="L9KKB1"/>
<dbReference type="InterPro" id="IPR036045">
    <property type="entry name" value="Sec1-like_sf"/>
</dbReference>
<keyword evidence="4" id="KW-1185">Reference proteome</keyword>
<reference evidence="4" key="2">
    <citation type="journal article" date="2013" name="Nat. Commun.">
        <title>Genome of the Chinese tree shrew.</title>
        <authorList>
            <person name="Fan Y."/>
            <person name="Huang Z.Y."/>
            <person name="Cao C.C."/>
            <person name="Chen C.S."/>
            <person name="Chen Y.X."/>
            <person name="Fan D.D."/>
            <person name="He J."/>
            <person name="Hou H.L."/>
            <person name="Hu L."/>
            <person name="Hu X.T."/>
            <person name="Jiang X.T."/>
            <person name="Lai R."/>
            <person name="Lang Y.S."/>
            <person name="Liang B."/>
            <person name="Liao S.G."/>
            <person name="Mu D."/>
            <person name="Ma Y.Y."/>
            <person name="Niu Y.Y."/>
            <person name="Sun X.Q."/>
            <person name="Xia J.Q."/>
            <person name="Xiao J."/>
            <person name="Xiong Z.Q."/>
            <person name="Xu L."/>
            <person name="Yang L."/>
            <person name="Zhang Y."/>
            <person name="Zhao W."/>
            <person name="Zhao X.D."/>
            <person name="Zheng Y.T."/>
            <person name="Zhou J.M."/>
            <person name="Zhu Y.B."/>
            <person name="Zhang G.J."/>
            <person name="Wang J."/>
            <person name="Yao Y.G."/>
        </authorList>
    </citation>
    <scope>NUCLEOTIDE SEQUENCE [LARGE SCALE GENOMIC DNA]</scope>
</reference>
<dbReference type="GO" id="GO:0015031">
    <property type="term" value="P:protein transport"/>
    <property type="evidence" value="ECO:0007669"/>
    <property type="project" value="UniProtKB-KW"/>
</dbReference>
<dbReference type="eggNOG" id="KOG1301">
    <property type="taxonomic scope" value="Eukaryota"/>
</dbReference>
<dbReference type="EMBL" id="KB320791">
    <property type="protein sequence ID" value="ELW63206.1"/>
    <property type="molecule type" value="Genomic_DNA"/>
</dbReference>
<dbReference type="InterPro" id="IPR043127">
    <property type="entry name" value="Sec-1-like_dom3a"/>
</dbReference>
<dbReference type="InterPro" id="IPR001619">
    <property type="entry name" value="Sec1-like"/>
</dbReference>
<keyword evidence="2" id="KW-0653">Protein transport</keyword>
<dbReference type="Gene3D" id="3.90.830.10">
    <property type="entry name" value="Syntaxin Binding Protein 1, Chain A, domain 2"/>
    <property type="match status" value="1"/>
</dbReference>
<dbReference type="InParanoid" id="L9KKB1"/>
<comment type="similarity">
    <text evidence="1">Belongs to the STXBP/unc-18/SEC1 family.</text>
</comment>
<name>L9KKB1_TUPCH</name>
<keyword evidence="2" id="KW-0813">Transport</keyword>
<dbReference type="Pfam" id="PF00995">
    <property type="entry name" value="Sec1"/>
    <property type="match status" value="2"/>
</dbReference>
<reference evidence="4" key="1">
    <citation type="submission" date="2012-07" db="EMBL/GenBank/DDBJ databases">
        <title>Genome of the Chinese tree shrew, a rising model animal genetically related to primates.</title>
        <authorList>
            <person name="Zhang G."/>
            <person name="Fan Y."/>
            <person name="Yao Y."/>
            <person name="Huang Z."/>
        </authorList>
    </citation>
    <scope>NUCLEOTIDE SEQUENCE [LARGE SCALE GENOMIC DNA]</scope>
</reference>
<dbReference type="PANTHER" id="PTHR11679">
    <property type="entry name" value="VESICLE PROTEIN SORTING-ASSOCIATED"/>
    <property type="match status" value="1"/>
</dbReference>
<gene>
    <name evidence="3" type="ORF">TREES_T100010725</name>
</gene>
<evidence type="ECO:0000256" key="1">
    <source>
        <dbReference type="ARBA" id="ARBA00009884"/>
    </source>
</evidence>
<sequence>MLNFNVPHVKNSTGEPVWKVLIYDRFGQDIISPLLSVKELRDMGITLHLLLHSDRDPIPDVPAVYFVMPTEENIDRMCQDLRNQLYESYYLNFISAISRSKLEDIANAALAASAVTQVAKDFHLNRVNLEESSVVENSPAGARPKRKNKKSYDLTPVDKFWQKHKGSPFPEVAESVQQELESYRAQEDEVKRLKSIMGLEGEDEGAISMLSDNTAKLTSAVRAFAKMASAPASYGNTTTKPMGLLSRVMNTGSQFVMEGVKNLVLKQQAKQGKHILYGCSELFNATQFMKQVKYIPF</sequence>
<dbReference type="Gene3D" id="3.40.50.2060">
    <property type="match status" value="1"/>
</dbReference>
<dbReference type="FunFam" id="3.40.50.2060:FF:000002">
    <property type="entry name" value="sec1 family domain-containing protein 1"/>
    <property type="match status" value="1"/>
</dbReference>
<evidence type="ECO:0000313" key="4">
    <source>
        <dbReference type="Proteomes" id="UP000011518"/>
    </source>
</evidence>
<protein>
    <submittedName>
        <fullName evidence="3">Sec1 family domain-containing protein 1</fullName>
    </submittedName>
</protein>
<evidence type="ECO:0000256" key="2">
    <source>
        <dbReference type="ARBA" id="ARBA00022927"/>
    </source>
</evidence>
<dbReference type="GO" id="GO:0016192">
    <property type="term" value="P:vesicle-mediated transport"/>
    <property type="evidence" value="ECO:0007669"/>
    <property type="project" value="InterPro"/>
</dbReference>
<proteinExistence type="inferred from homology"/>
<dbReference type="FunCoup" id="L9KKB1">
    <property type="interactions" value="2928"/>
</dbReference>